<evidence type="ECO:0000259" key="1">
    <source>
        <dbReference type="Pfam" id="PF00534"/>
    </source>
</evidence>
<feature type="domain" description="Glycosyl transferase family 1" evidence="1">
    <location>
        <begin position="180"/>
        <end position="349"/>
    </location>
</feature>
<dbReference type="CDD" id="cd03808">
    <property type="entry name" value="GT4_CapM-like"/>
    <property type="match status" value="1"/>
</dbReference>
<dbReference type="EMBL" id="JAIWIU010000037">
    <property type="protein sequence ID" value="MCA2015719.1"/>
    <property type="molecule type" value="Genomic_DNA"/>
</dbReference>
<proteinExistence type="predicted"/>
<dbReference type="RefSeq" id="WP_225249975.1">
    <property type="nucleotide sequence ID" value="NZ_JAIWIU010000037.1"/>
</dbReference>
<feature type="domain" description="Glycosyltransferase subfamily 4-like N-terminal" evidence="2">
    <location>
        <begin position="5"/>
        <end position="148"/>
    </location>
</feature>
<comment type="caution">
    <text evidence="3">The sequence shown here is derived from an EMBL/GenBank/DDBJ whole genome shotgun (WGS) entry which is preliminary data.</text>
</comment>
<dbReference type="PANTHER" id="PTHR12526:SF630">
    <property type="entry name" value="GLYCOSYLTRANSFERASE"/>
    <property type="match status" value="1"/>
</dbReference>
<dbReference type="SUPFAM" id="SSF53756">
    <property type="entry name" value="UDP-Glycosyltransferase/glycogen phosphorylase"/>
    <property type="match status" value="1"/>
</dbReference>
<keyword evidence="4" id="KW-1185">Reference proteome</keyword>
<dbReference type="InterPro" id="IPR001296">
    <property type="entry name" value="Glyco_trans_1"/>
</dbReference>
<sequence length="376" mass="43274">MNETIAITANTSWYVYNFRKNTILALLENNYKVVIISPFDEYAEKLTDLGVKHIHINIDSNGMNPIKDILTFMSFLRIFKKEKVNLILNFTPKNNIYSTLAGKINKVKVINNIAGLGRVFIDNSILTKLVKVLYKLSQKHADFIFFQNNEDMEVFVKNNLVKKDYFEVIPGSGVDLKRFKYSHKNEKNNGKIKFLLMSRLLWDKGIKQYVEAAKECKLRYGDQVDFYLMGFIKDNKNYVDINQISAWENDGYIKYLGSSDNVEKIISDKDCMVLPSFYREGVPKSLLEAGAMGKPIITTNNVGCREVVDDEQNGYLCEPKSTESLTNAIIKFIELCDEKKLIMGINSRKKIEQSFDEKIILQKYMSKIEDIINGMG</sequence>
<evidence type="ECO:0000313" key="4">
    <source>
        <dbReference type="Proteomes" id="UP001199044"/>
    </source>
</evidence>
<protein>
    <submittedName>
        <fullName evidence="3">Glycosyltransferase family 4 protein</fullName>
    </submittedName>
</protein>
<dbReference type="Pfam" id="PF00534">
    <property type="entry name" value="Glycos_transf_1"/>
    <property type="match status" value="1"/>
</dbReference>
<dbReference type="PANTHER" id="PTHR12526">
    <property type="entry name" value="GLYCOSYLTRANSFERASE"/>
    <property type="match status" value="1"/>
</dbReference>
<name>A0ABS7YJ65_9VIBR</name>
<evidence type="ECO:0000313" key="3">
    <source>
        <dbReference type="EMBL" id="MCA2015719.1"/>
    </source>
</evidence>
<organism evidence="3 4">
    <name type="scientific">Vibrio tritonius</name>
    <dbReference type="NCBI Taxonomy" id="1435069"/>
    <lineage>
        <taxon>Bacteria</taxon>
        <taxon>Pseudomonadati</taxon>
        <taxon>Pseudomonadota</taxon>
        <taxon>Gammaproteobacteria</taxon>
        <taxon>Vibrionales</taxon>
        <taxon>Vibrionaceae</taxon>
        <taxon>Vibrio</taxon>
    </lineage>
</organism>
<dbReference type="Pfam" id="PF13477">
    <property type="entry name" value="Glyco_trans_4_2"/>
    <property type="match status" value="1"/>
</dbReference>
<dbReference type="Proteomes" id="UP001199044">
    <property type="component" value="Unassembled WGS sequence"/>
</dbReference>
<dbReference type="InterPro" id="IPR028098">
    <property type="entry name" value="Glyco_trans_4-like_N"/>
</dbReference>
<reference evidence="4" key="1">
    <citation type="submission" date="2023-07" db="EMBL/GenBank/DDBJ databases">
        <title>Molecular identification of indigenous halophilic bacteria isolated from red sea cost, biodegradation of synthetic dyes and assessment of degraded metabolite toxicity.</title>
        <authorList>
            <person name="Chaieb K."/>
            <person name="Altayb H.N."/>
        </authorList>
    </citation>
    <scope>NUCLEOTIDE SEQUENCE [LARGE SCALE GENOMIC DNA]</scope>
    <source>
        <strain evidence="4">K20</strain>
    </source>
</reference>
<dbReference type="Gene3D" id="3.40.50.2000">
    <property type="entry name" value="Glycogen Phosphorylase B"/>
    <property type="match status" value="2"/>
</dbReference>
<evidence type="ECO:0000259" key="2">
    <source>
        <dbReference type="Pfam" id="PF13477"/>
    </source>
</evidence>
<accession>A0ABS7YJ65</accession>
<gene>
    <name evidence="3" type="ORF">LDJ79_06325</name>
</gene>